<dbReference type="Proteomes" id="UP000182658">
    <property type="component" value="Unassembled WGS sequence"/>
</dbReference>
<feature type="region of interest" description="Disordered" evidence="1">
    <location>
        <begin position="281"/>
        <end position="309"/>
    </location>
</feature>
<gene>
    <name evidence="2" type="ORF">CONLIGDRAFT_670574</name>
</gene>
<sequence>MPERCKRECNVKRQNPHLLPNVIFASQDKEKQQGGVSQDAQFLRAGWQRRISAFCMHQRVQLQRIGHHSADRDWQERRRCRSPCSKWVDLWLKEMLRGPCHSWREGACPLTVRELVDAMTAKSGIERARYGGYLQIPEPVNKVLASSPAEQLAALQPAQLGVFASSLWASSAVRAARAIIVSAEINRLAAKRAAVVDKGLVFLDGHLDEFGEVTWNLVVSGPGAGRGEEVMFVLCKEIRDEEMMYDEMKRNACGMVESLSTWDLMLWKDLQNFPSLRGGGAGEVHDMRDEHPSYGPRVLSRGVDLSRQT</sequence>
<keyword evidence="3" id="KW-1185">Reference proteome</keyword>
<proteinExistence type="predicted"/>
<organism evidence="2 3">
    <name type="scientific">Coniochaeta ligniaria NRRL 30616</name>
    <dbReference type="NCBI Taxonomy" id="1408157"/>
    <lineage>
        <taxon>Eukaryota</taxon>
        <taxon>Fungi</taxon>
        <taxon>Dikarya</taxon>
        <taxon>Ascomycota</taxon>
        <taxon>Pezizomycotina</taxon>
        <taxon>Sordariomycetes</taxon>
        <taxon>Sordariomycetidae</taxon>
        <taxon>Coniochaetales</taxon>
        <taxon>Coniochaetaceae</taxon>
        <taxon>Coniochaeta</taxon>
    </lineage>
</organism>
<reference evidence="2 3" key="1">
    <citation type="submission" date="2016-10" db="EMBL/GenBank/DDBJ databases">
        <title>Draft genome sequence of Coniochaeta ligniaria NRRL30616, a lignocellulolytic fungus for bioabatement of inhibitors in plant biomass hydrolysates.</title>
        <authorList>
            <consortium name="DOE Joint Genome Institute"/>
            <person name="Jimenez D.J."/>
            <person name="Hector R.E."/>
            <person name="Riley R."/>
            <person name="Sun H."/>
            <person name="Grigoriev I.V."/>
            <person name="Van Elsas J.D."/>
            <person name="Nichols N.N."/>
        </authorList>
    </citation>
    <scope>NUCLEOTIDE SEQUENCE [LARGE SCALE GENOMIC DNA]</scope>
    <source>
        <strain evidence="2 3">NRRL 30616</strain>
    </source>
</reference>
<dbReference type="AlphaFoldDB" id="A0A1J7IML5"/>
<evidence type="ECO:0000313" key="3">
    <source>
        <dbReference type="Proteomes" id="UP000182658"/>
    </source>
</evidence>
<dbReference type="EMBL" id="KV875098">
    <property type="protein sequence ID" value="OIW28823.1"/>
    <property type="molecule type" value="Genomic_DNA"/>
</dbReference>
<protein>
    <submittedName>
        <fullName evidence="2">Uncharacterized protein</fullName>
    </submittedName>
</protein>
<feature type="compositionally biased region" description="Basic and acidic residues" evidence="1">
    <location>
        <begin position="283"/>
        <end position="292"/>
    </location>
</feature>
<evidence type="ECO:0000256" key="1">
    <source>
        <dbReference type="SAM" id="MobiDB-lite"/>
    </source>
</evidence>
<accession>A0A1J7IML5</accession>
<evidence type="ECO:0000313" key="2">
    <source>
        <dbReference type="EMBL" id="OIW28823.1"/>
    </source>
</evidence>
<name>A0A1J7IML5_9PEZI</name>
<dbReference type="InParanoid" id="A0A1J7IML5"/>